<evidence type="ECO:0000313" key="4">
    <source>
        <dbReference type="EMBL" id="XBH22164.1"/>
    </source>
</evidence>
<dbReference type="EMBL" id="CP146203">
    <property type="protein sequence ID" value="XBH22164.1"/>
    <property type="molecule type" value="Genomic_DNA"/>
</dbReference>
<keyword evidence="2" id="KW-0812">Transmembrane</keyword>
<reference evidence="4" key="1">
    <citation type="submission" date="2024-02" db="EMBL/GenBank/DDBJ databases">
        <title>Tomenella chthoni gen. nov. sp. nov., a member of the family Jonesiaceae isolated from bat guano.</title>
        <authorList>
            <person name="Miller S.L."/>
            <person name="King J."/>
            <person name="Sankaranarayanan K."/>
            <person name="Lawson P.A."/>
        </authorList>
    </citation>
    <scope>NUCLEOTIDE SEQUENCE</scope>
    <source>
        <strain evidence="4">BS-20</strain>
    </source>
</reference>
<feature type="transmembrane region" description="Helical" evidence="2">
    <location>
        <begin position="6"/>
        <end position="27"/>
    </location>
</feature>
<gene>
    <name evidence="4" type="ORF">V5R04_02750</name>
</gene>
<dbReference type="InterPro" id="IPR029063">
    <property type="entry name" value="SAM-dependent_MTases_sf"/>
</dbReference>
<keyword evidence="2" id="KW-0472">Membrane</keyword>
<dbReference type="PANTHER" id="PTHR43318:SF1">
    <property type="entry name" value="POLYSACCHARIDE BIOSYNTHESIS PROTEIN EPSC-RELATED"/>
    <property type="match status" value="1"/>
</dbReference>
<dbReference type="SUPFAM" id="SSF51735">
    <property type="entry name" value="NAD(P)-binding Rossmann-fold domains"/>
    <property type="match status" value="1"/>
</dbReference>
<feature type="transmembrane region" description="Helical" evidence="2">
    <location>
        <begin position="39"/>
        <end position="59"/>
    </location>
</feature>
<dbReference type="Gene3D" id="3.40.50.720">
    <property type="entry name" value="NAD(P)-binding Rossmann-like Domain"/>
    <property type="match status" value="2"/>
</dbReference>
<evidence type="ECO:0000259" key="3">
    <source>
        <dbReference type="Pfam" id="PF02719"/>
    </source>
</evidence>
<evidence type="ECO:0000256" key="1">
    <source>
        <dbReference type="ARBA" id="ARBA00007430"/>
    </source>
</evidence>
<dbReference type="PANTHER" id="PTHR43318">
    <property type="entry name" value="UDP-N-ACETYLGLUCOSAMINE 4,6-DEHYDRATASE"/>
    <property type="match status" value="1"/>
</dbReference>
<dbReference type="SUPFAM" id="SSF53335">
    <property type="entry name" value="S-adenosyl-L-methionine-dependent methyltransferases"/>
    <property type="match status" value="1"/>
</dbReference>
<dbReference type="AlphaFoldDB" id="A0AAU7DXT8"/>
<name>A0AAU7DXT8_9MICO</name>
<protein>
    <submittedName>
        <fullName evidence="4">Nucleoside-diphosphate sugar epimerase/dehydratase</fullName>
    </submittedName>
</protein>
<evidence type="ECO:0000256" key="2">
    <source>
        <dbReference type="SAM" id="Phobius"/>
    </source>
</evidence>
<feature type="transmembrane region" description="Helical" evidence="2">
    <location>
        <begin position="71"/>
        <end position="89"/>
    </location>
</feature>
<dbReference type="Pfam" id="PF02719">
    <property type="entry name" value="Polysacc_synt_2"/>
    <property type="match status" value="1"/>
</dbReference>
<proteinExistence type="inferred from homology"/>
<comment type="similarity">
    <text evidence="1">Belongs to the polysaccharide synthase family.</text>
</comment>
<accession>A0AAU7DXT8</accession>
<dbReference type="Pfam" id="PF13727">
    <property type="entry name" value="CoA_binding_3"/>
    <property type="match status" value="1"/>
</dbReference>
<organism evidence="4">
    <name type="scientific">Jonesiaceae bacterium BS-20</name>
    <dbReference type="NCBI Taxonomy" id="3120821"/>
    <lineage>
        <taxon>Bacteria</taxon>
        <taxon>Bacillati</taxon>
        <taxon>Actinomycetota</taxon>
        <taxon>Actinomycetes</taxon>
        <taxon>Micrococcales</taxon>
        <taxon>Jonesiaceae</taxon>
    </lineage>
</organism>
<dbReference type="InterPro" id="IPR003869">
    <property type="entry name" value="Polysac_CapD-like"/>
</dbReference>
<feature type="domain" description="Polysaccharide biosynthesis protein CapD-like" evidence="3">
    <location>
        <begin position="248"/>
        <end position="526"/>
    </location>
</feature>
<dbReference type="CDD" id="cd05237">
    <property type="entry name" value="UDP_invert_4-6DH_SDR_e"/>
    <property type="match status" value="1"/>
</dbReference>
<sequence length="560" mass="61449">MNFLITLILVPAAVVLQWVLGAVTHLYRAGNIRGSFEELRTLTVTVMLVGSAVLIPILVVGPRMGVSRGAVMISVPLALIAMAGVRYVTRAGMEKKILKMQVAEPVIIFGAGPMAVHLVDQLLTDPESPLHPVAILDETEFNHYRYIRTVPVLGTLQDLDQVAREHEAKVLLIAIPHIDRELHCQILKTASALGIEVRVFPTLQRALIHTRTAATSTLRGVPIEDLIQRRQVETQVANIAGYVRGQRVLVTGAGGSIGSELSLQLSKFNPSELIMLDRDETGLQHTQLKVRGNGLLDTDEVVLADIRDENAMMELLARRQPDVVFHTAALKHLPMLEQYPQEAWKTNVLGTRNVLEAARNAGVGTFINISTDKAANPTSVLGLSKKYAEMLTAWYANEFQGSYLSVRFGNVIGSRGSMLPTFISLIEERRPLTVTHPDVTRYFMTIPEACQLVIQAGGIGRKAEVLILDMGDPIKIMDIVDKMIDLSGQPVEIIFTGLRSGEKMHEDLVSFTEELARPFHPKIMHTRALPLAPADLDLGAWKSLVLGRALAVDSELEATG</sequence>
<dbReference type="InterPro" id="IPR036291">
    <property type="entry name" value="NAD(P)-bd_dom_sf"/>
</dbReference>
<dbReference type="InterPro" id="IPR051203">
    <property type="entry name" value="Polysaccharide_Synthase-Rel"/>
</dbReference>
<keyword evidence="2" id="KW-1133">Transmembrane helix</keyword>